<accession>A0A9N7UJV1</accession>
<dbReference type="AlphaFoldDB" id="A0A9N7UJV1"/>
<proteinExistence type="predicted"/>
<sequence length="140" mass="15644">MEAAMFLEAVEHENSKEVLTRLAGRGEESPDTSETNLRSLRHVCPVLTPHLLGTDRIHRLTRNICAVNVCAPSCIPPLSVCVRAAVCSWSWFRSWSSFWCWFVLLQDTVWIRSTVWSSAVPPPPCLDTQSCCIATNLTNG</sequence>
<dbReference type="Proteomes" id="UP001153269">
    <property type="component" value="Unassembled WGS sequence"/>
</dbReference>
<evidence type="ECO:0000313" key="2">
    <source>
        <dbReference type="Proteomes" id="UP001153269"/>
    </source>
</evidence>
<dbReference type="EMBL" id="CADEAL010001347">
    <property type="protein sequence ID" value="CAB1431564.1"/>
    <property type="molecule type" value="Genomic_DNA"/>
</dbReference>
<keyword evidence="2" id="KW-1185">Reference proteome</keyword>
<comment type="caution">
    <text evidence="1">The sequence shown here is derived from an EMBL/GenBank/DDBJ whole genome shotgun (WGS) entry which is preliminary data.</text>
</comment>
<gene>
    <name evidence="1" type="ORF">PLEPLA_LOCUS19621</name>
</gene>
<protein>
    <submittedName>
        <fullName evidence="1">Uncharacterized protein</fullName>
    </submittedName>
</protein>
<organism evidence="1 2">
    <name type="scientific">Pleuronectes platessa</name>
    <name type="common">European plaice</name>
    <dbReference type="NCBI Taxonomy" id="8262"/>
    <lineage>
        <taxon>Eukaryota</taxon>
        <taxon>Metazoa</taxon>
        <taxon>Chordata</taxon>
        <taxon>Craniata</taxon>
        <taxon>Vertebrata</taxon>
        <taxon>Euteleostomi</taxon>
        <taxon>Actinopterygii</taxon>
        <taxon>Neopterygii</taxon>
        <taxon>Teleostei</taxon>
        <taxon>Neoteleostei</taxon>
        <taxon>Acanthomorphata</taxon>
        <taxon>Carangaria</taxon>
        <taxon>Pleuronectiformes</taxon>
        <taxon>Pleuronectoidei</taxon>
        <taxon>Pleuronectidae</taxon>
        <taxon>Pleuronectes</taxon>
    </lineage>
</organism>
<evidence type="ECO:0000313" key="1">
    <source>
        <dbReference type="EMBL" id="CAB1431564.1"/>
    </source>
</evidence>
<reference evidence="1" key="1">
    <citation type="submission" date="2020-03" db="EMBL/GenBank/DDBJ databases">
        <authorList>
            <person name="Weist P."/>
        </authorList>
    </citation>
    <scope>NUCLEOTIDE SEQUENCE</scope>
</reference>
<name>A0A9N7UJV1_PLEPL</name>